<protein>
    <submittedName>
        <fullName evidence="1">Uncharacterized protein</fullName>
    </submittedName>
</protein>
<accession>A0ABT4T516</accession>
<dbReference type="EMBL" id="JAPNUD010000100">
    <property type="protein sequence ID" value="MDA0644515.1"/>
    <property type="molecule type" value="Genomic_DNA"/>
</dbReference>
<sequence>MDRARQIAQAVLYECHPYHRLLDDRYLRGLHPEPYASGRAGLSWMMQTQCLVEAAPADTVDVHVRFLQLVSREVARARGGELEPAAELTVDGARYVSGLEAREREAAVSGLTLADLAAAAYTMRVDVPGDQEAVWLIDARGRAGAVLRCWETLHGQAVVRAEPLRDRLFRLTVKVANTTDWRGEDRAEVLRHTFVSAQSVVRTHGGRFVSLLNPPAELRPLAEGCRNIGTWPVLVGEVGERHTMLSAPIILRDHPRLSYAT</sequence>
<name>A0ABT4T516_9ACTN</name>
<organism evidence="1 2">
    <name type="scientific">Nonomuraea ferruginea</name>
    <dbReference type="NCBI Taxonomy" id="46174"/>
    <lineage>
        <taxon>Bacteria</taxon>
        <taxon>Bacillati</taxon>
        <taxon>Actinomycetota</taxon>
        <taxon>Actinomycetes</taxon>
        <taxon>Streptosporangiales</taxon>
        <taxon>Streptosporangiaceae</taxon>
        <taxon>Nonomuraea</taxon>
    </lineage>
</organism>
<evidence type="ECO:0000313" key="2">
    <source>
        <dbReference type="Proteomes" id="UP001212498"/>
    </source>
</evidence>
<comment type="caution">
    <text evidence="1">The sequence shown here is derived from an EMBL/GenBank/DDBJ whole genome shotgun (WGS) entry which is preliminary data.</text>
</comment>
<dbReference type="Proteomes" id="UP001212498">
    <property type="component" value="Unassembled WGS sequence"/>
</dbReference>
<dbReference type="RefSeq" id="WP_271278473.1">
    <property type="nucleotide sequence ID" value="NZ_BAABFD010000004.1"/>
</dbReference>
<keyword evidence="2" id="KW-1185">Reference proteome</keyword>
<proteinExistence type="predicted"/>
<gene>
    <name evidence="1" type="ORF">OUY24_28130</name>
</gene>
<reference evidence="1 2" key="1">
    <citation type="submission" date="2022-11" db="EMBL/GenBank/DDBJ databases">
        <title>Nonomuraea corallina sp. nov., a new species of the genus Nonomuraea isolated from sea side sediment in Thai sea.</title>
        <authorList>
            <person name="Ngamcharungchit C."/>
            <person name="Matsumoto A."/>
            <person name="Suriyachadkun C."/>
            <person name="Panbangred W."/>
            <person name="Inahashi Y."/>
            <person name="Intra B."/>
        </authorList>
    </citation>
    <scope>NUCLEOTIDE SEQUENCE [LARGE SCALE GENOMIC DNA]</scope>
    <source>
        <strain evidence="1 2">DSM 43553</strain>
    </source>
</reference>
<evidence type="ECO:0000313" key="1">
    <source>
        <dbReference type="EMBL" id="MDA0644515.1"/>
    </source>
</evidence>